<name>A0A2N0UYV4_9FIRM</name>
<dbReference type="RefSeq" id="WP_101028664.1">
    <property type="nucleotide sequence ID" value="NZ_CABMMZ010000030.1"/>
</dbReference>
<sequence>MSKLIDITDKLNFEEKPSVRVKNVDLAINNDAVSMLKVAALFEDGNGKNKDVIKMYHLLFDESEREKIEKLQLNIHDFSTLISESAKIATGDLTDEGEAQTPATT</sequence>
<evidence type="ECO:0000313" key="1">
    <source>
        <dbReference type="EMBL" id="PKD32172.1"/>
    </source>
</evidence>
<dbReference type="AlphaFoldDB" id="A0A2N0UYV4"/>
<evidence type="ECO:0000313" key="2">
    <source>
        <dbReference type="Proteomes" id="UP000233425"/>
    </source>
</evidence>
<proteinExistence type="predicted"/>
<keyword evidence="2" id="KW-1185">Reference proteome</keyword>
<reference evidence="1" key="1">
    <citation type="journal article" date="2018" name="Environ. Microbiol.">
        <title>Sporulation capability and amylosome conservation among diverse human colonic and rumen isolates of the keystone starch-degrader Ruminococcus bromii.</title>
        <authorList>
            <person name="Mukhopadhya I."/>
            <person name="Morais S."/>
            <person name="Laverde-Gomez J."/>
            <person name="Sheridan P.O."/>
            <person name="Walker A.W."/>
            <person name="Kelly W."/>
            <person name="Klieve A.V."/>
            <person name="Ouwerkerk D."/>
            <person name="Duncan S.H."/>
            <person name="Louis P."/>
            <person name="Koropatkin N."/>
            <person name="Cockburn D."/>
            <person name="Kibler R."/>
            <person name="Cooper P.J."/>
            <person name="Sandoval C."/>
            <person name="Crost E."/>
            <person name="Juge N."/>
            <person name="Bayer E.A."/>
            <person name="Flint H.J."/>
        </authorList>
    </citation>
    <scope>NUCLEOTIDE SEQUENCE [LARGE SCALE GENOMIC DNA]</scope>
    <source>
        <strain evidence="1">ATCC 27255</strain>
    </source>
</reference>
<protein>
    <submittedName>
        <fullName evidence="1">Uncharacterized protein</fullName>
    </submittedName>
</protein>
<organism evidence="1 2">
    <name type="scientific">Ruminococcus bromii</name>
    <dbReference type="NCBI Taxonomy" id="40518"/>
    <lineage>
        <taxon>Bacteria</taxon>
        <taxon>Bacillati</taxon>
        <taxon>Bacillota</taxon>
        <taxon>Clostridia</taxon>
        <taxon>Eubacteriales</taxon>
        <taxon>Oscillospiraceae</taxon>
        <taxon>Ruminococcus</taxon>
    </lineage>
</organism>
<comment type="caution">
    <text evidence="1">The sequence shown here is derived from an EMBL/GenBank/DDBJ whole genome shotgun (WGS) entry which is preliminary data.</text>
</comment>
<dbReference type="EMBL" id="NNSR01000030">
    <property type="protein sequence ID" value="PKD32172.1"/>
    <property type="molecule type" value="Genomic_DNA"/>
</dbReference>
<accession>A0A2N0UYV4</accession>
<gene>
    <name evidence="1" type="ORF">RBATCC27255_00578</name>
</gene>
<dbReference type="Proteomes" id="UP000233425">
    <property type="component" value="Unassembled WGS sequence"/>
</dbReference>